<name>A0A9X1R006_9FLAO</name>
<comment type="caution">
    <text evidence="3">The sequence shown here is derived from an EMBL/GenBank/DDBJ whole genome shotgun (WGS) entry which is preliminary data.</text>
</comment>
<dbReference type="PANTHER" id="PTHR30041">
    <property type="entry name" value="ARSENATE REDUCTASE"/>
    <property type="match status" value="1"/>
</dbReference>
<organism evidence="3 4">
    <name type="scientific">Aequorivita xiaoshiensis</name>
    <dbReference type="NCBI Taxonomy" id="2874476"/>
    <lineage>
        <taxon>Bacteria</taxon>
        <taxon>Pseudomonadati</taxon>
        <taxon>Bacteroidota</taxon>
        <taxon>Flavobacteriia</taxon>
        <taxon>Flavobacteriales</taxon>
        <taxon>Flavobacteriaceae</taxon>
        <taxon>Aequorivita</taxon>
    </lineage>
</organism>
<evidence type="ECO:0008006" key="5">
    <source>
        <dbReference type="Google" id="ProtNLM"/>
    </source>
</evidence>
<dbReference type="SUPFAM" id="SSF52833">
    <property type="entry name" value="Thioredoxin-like"/>
    <property type="match status" value="1"/>
</dbReference>
<dbReference type="EMBL" id="JAIRBB010000001">
    <property type="protein sequence ID" value="MCG2429799.1"/>
    <property type="molecule type" value="Genomic_DNA"/>
</dbReference>
<gene>
    <name evidence="3" type="ORF">K8344_01605</name>
</gene>
<dbReference type="AlphaFoldDB" id="A0A9X1R006"/>
<sequence>MQKVYYLSTCDTCKRVMNEIEIPSSFIKQDIKVQGISEDELTELFNLTNSYEDLFSRRAKLYQERNLKNEELLEEDFKNLILEHYTFLKRPVIVNNDKIFIGSSKKTVAAAKESIHSNK</sequence>
<evidence type="ECO:0000313" key="3">
    <source>
        <dbReference type="EMBL" id="MCG2429799.1"/>
    </source>
</evidence>
<dbReference type="InterPro" id="IPR006660">
    <property type="entry name" value="Arsenate_reductase-like"/>
</dbReference>
<comment type="similarity">
    <text evidence="1 2">Belongs to the ArsC family.</text>
</comment>
<evidence type="ECO:0000256" key="1">
    <source>
        <dbReference type="ARBA" id="ARBA00007198"/>
    </source>
</evidence>
<protein>
    <recommendedName>
        <fullName evidence="5">Arsenate reductase</fullName>
    </recommendedName>
</protein>
<dbReference type="InterPro" id="IPR036249">
    <property type="entry name" value="Thioredoxin-like_sf"/>
</dbReference>
<reference evidence="3" key="1">
    <citation type="submission" date="2021-09" db="EMBL/GenBank/DDBJ databases">
        <title>Genome of Aequorivita sp. strain F64183.</title>
        <authorList>
            <person name="Wang Y."/>
        </authorList>
    </citation>
    <scope>NUCLEOTIDE SEQUENCE</scope>
    <source>
        <strain evidence="3">F64183</strain>
    </source>
</reference>
<dbReference type="RefSeq" id="WP_237606533.1">
    <property type="nucleotide sequence ID" value="NZ_JAIRBB010000001.1"/>
</dbReference>
<dbReference type="Proteomes" id="UP001139462">
    <property type="component" value="Unassembled WGS sequence"/>
</dbReference>
<dbReference type="Pfam" id="PF03960">
    <property type="entry name" value="ArsC"/>
    <property type="match status" value="1"/>
</dbReference>
<proteinExistence type="inferred from homology"/>
<keyword evidence="4" id="KW-1185">Reference proteome</keyword>
<dbReference type="PROSITE" id="PS51353">
    <property type="entry name" value="ARSC"/>
    <property type="match status" value="1"/>
</dbReference>
<accession>A0A9X1R006</accession>
<evidence type="ECO:0000313" key="4">
    <source>
        <dbReference type="Proteomes" id="UP001139462"/>
    </source>
</evidence>
<dbReference type="PANTHER" id="PTHR30041:SF7">
    <property type="entry name" value="GLOBAL TRANSCRIPTIONAL REGULATOR SPX"/>
    <property type="match status" value="1"/>
</dbReference>
<evidence type="ECO:0000256" key="2">
    <source>
        <dbReference type="PROSITE-ProRule" id="PRU01282"/>
    </source>
</evidence>
<dbReference type="Gene3D" id="3.40.30.10">
    <property type="entry name" value="Glutaredoxin"/>
    <property type="match status" value="1"/>
</dbReference>